<dbReference type="EMBL" id="DS113566">
    <property type="protein sequence ID" value="EAY01467.1"/>
    <property type="molecule type" value="Genomic_DNA"/>
</dbReference>
<dbReference type="KEGG" id="tva:4759304"/>
<keyword evidence="1" id="KW-1133">Transmembrane helix</keyword>
<feature type="transmembrane region" description="Helical" evidence="1">
    <location>
        <begin position="174"/>
        <end position="197"/>
    </location>
</feature>
<protein>
    <submittedName>
        <fullName evidence="2">Uncharacterized protein</fullName>
    </submittedName>
</protein>
<evidence type="ECO:0000313" key="2">
    <source>
        <dbReference type="EMBL" id="EAY01467.1"/>
    </source>
</evidence>
<evidence type="ECO:0000313" key="3">
    <source>
        <dbReference type="Proteomes" id="UP000001542"/>
    </source>
</evidence>
<accession>A2F0T2</accession>
<sequence>MQDFQSLKEELENLKTEILSGIDKLRDSDEQEWNNLVTTLQSQFAELQNTFVEFNNAIPEFDQNDQDDARKYYAKMNLDIQALESRFNQIKKDGFQKKSTIAENFVDKEIPSNIPAPEQPTVQEPYNALEIEDVPAGQQIPDIEKPLNALEADVETNETGDTSIMGFCKRNTKYLLIAGCICIGIGIGIVCLIIVFIK</sequence>
<evidence type="ECO:0000256" key="1">
    <source>
        <dbReference type="SAM" id="Phobius"/>
    </source>
</evidence>
<organism evidence="2 3">
    <name type="scientific">Trichomonas vaginalis (strain ATCC PRA-98 / G3)</name>
    <dbReference type="NCBI Taxonomy" id="412133"/>
    <lineage>
        <taxon>Eukaryota</taxon>
        <taxon>Metamonada</taxon>
        <taxon>Parabasalia</taxon>
        <taxon>Trichomonadida</taxon>
        <taxon>Trichomonadidae</taxon>
        <taxon>Trichomonas</taxon>
    </lineage>
</organism>
<dbReference type="Proteomes" id="UP000001542">
    <property type="component" value="Unassembled WGS sequence"/>
</dbReference>
<keyword evidence="1" id="KW-0812">Transmembrane</keyword>
<dbReference type="RefSeq" id="XP_001314158.1">
    <property type="nucleotide sequence ID" value="XM_001314146.1"/>
</dbReference>
<dbReference type="AlphaFoldDB" id="A2F0T2"/>
<reference evidence="2" key="2">
    <citation type="journal article" date="2007" name="Science">
        <title>Draft genome sequence of the sexually transmitted pathogen Trichomonas vaginalis.</title>
        <authorList>
            <person name="Carlton J.M."/>
            <person name="Hirt R.P."/>
            <person name="Silva J.C."/>
            <person name="Delcher A.L."/>
            <person name="Schatz M."/>
            <person name="Zhao Q."/>
            <person name="Wortman J.R."/>
            <person name="Bidwell S.L."/>
            <person name="Alsmark U.C.M."/>
            <person name="Besteiro S."/>
            <person name="Sicheritz-Ponten T."/>
            <person name="Noel C.J."/>
            <person name="Dacks J.B."/>
            <person name="Foster P.G."/>
            <person name="Simillion C."/>
            <person name="Van de Peer Y."/>
            <person name="Miranda-Saavedra D."/>
            <person name="Barton G.J."/>
            <person name="Westrop G.D."/>
            <person name="Mueller S."/>
            <person name="Dessi D."/>
            <person name="Fiori P.L."/>
            <person name="Ren Q."/>
            <person name="Paulsen I."/>
            <person name="Zhang H."/>
            <person name="Bastida-Corcuera F.D."/>
            <person name="Simoes-Barbosa A."/>
            <person name="Brown M.T."/>
            <person name="Hayes R.D."/>
            <person name="Mukherjee M."/>
            <person name="Okumura C.Y."/>
            <person name="Schneider R."/>
            <person name="Smith A.J."/>
            <person name="Vanacova S."/>
            <person name="Villalvazo M."/>
            <person name="Haas B.J."/>
            <person name="Pertea M."/>
            <person name="Feldblyum T.V."/>
            <person name="Utterback T.R."/>
            <person name="Shu C.L."/>
            <person name="Osoegawa K."/>
            <person name="de Jong P.J."/>
            <person name="Hrdy I."/>
            <person name="Horvathova L."/>
            <person name="Zubacova Z."/>
            <person name="Dolezal P."/>
            <person name="Malik S.B."/>
            <person name="Logsdon J.M. Jr."/>
            <person name="Henze K."/>
            <person name="Gupta A."/>
            <person name="Wang C.C."/>
            <person name="Dunne R.L."/>
            <person name="Upcroft J.A."/>
            <person name="Upcroft P."/>
            <person name="White O."/>
            <person name="Salzberg S.L."/>
            <person name="Tang P."/>
            <person name="Chiu C.-H."/>
            <person name="Lee Y.-S."/>
            <person name="Embley T.M."/>
            <person name="Coombs G.H."/>
            <person name="Mottram J.C."/>
            <person name="Tachezy J."/>
            <person name="Fraser-Liggett C.M."/>
            <person name="Johnson P.J."/>
        </authorList>
    </citation>
    <scope>NUCLEOTIDE SEQUENCE [LARGE SCALE GENOMIC DNA]</scope>
    <source>
        <strain evidence="2">G3</strain>
    </source>
</reference>
<dbReference type="SMR" id="A2F0T2"/>
<dbReference type="VEuPathDB" id="TrichDB:TVAGG3_0592750"/>
<reference evidence="2" key="1">
    <citation type="submission" date="2006-10" db="EMBL/GenBank/DDBJ databases">
        <authorList>
            <person name="Amadeo P."/>
            <person name="Zhao Q."/>
            <person name="Wortman J."/>
            <person name="Fraser-Liggett C."/>
            <person name="Carlton J."/>
        </authorList>
    </citation>
    <scope>NUCLEOTIDE SEQUENCE</scope>
    <source>
        <strain evidence="2">G3</strain>
    </source>
</reference>
<keyword evidence="1" id="KW-0472">Membrane</keyword>
<name>A2F0T2_TRIV3</name>
<gene>
    <name evidence="2" type="ORF">TVAG_344840</name>
</gene>
<dbReference type="VEuPathDB" id="TrichDB:TVAG_344840"/>
<proteinExistence type="predicted"/>
<dbReference type="InParanoid" id="A2F0T2"/>
<keyword evidence="3" id="KW-1185">Reference proteome</keyword>